<dbReference type="Pfam" id="PF10115">
    <property type="entry name" value="HlyU"/>
    <property type="match status" value="1"/>
</dbReference>
<organism evidence="1 2">
    <name type="scientific">Hoeflea ulvae</name>
    <dbReference type="NCBI Taxonomy" id="2983764"/>
    <lineage>
        <taxon>Bacteria</taxon>
        <taxon>Pseudomonadati</taxon>
        <taxon>Pseudomonadota</taxon>
        <taxon>Alphaproteobacteria</taxon>
        <taxon>Hyphomicrobiales</taxon>
        <taxon>Rhizobiaceae</taxon>
        <taxon>Hoeflea</taxon>
    </lineage>
</organism>
<dbReference type="InterPro" id="IPR018772">
    <property type="entry name" value="Transcription_activator_HlyU"/>
</dbReference>
<evidence type="ECO:0000313" key="1">
    <source>
        <dbReference type="EMBL" id="MCY0095256.1"/>
    </source>
</evidence>
<comment type="caution">
    <text evidence="1">The sequence shown here is derived from an EMBL/GenBank/DDBJ whole genome shotgun (WGS) entry which is preliminary data.</text>
</comment>
<evidence type="ECO:0000313" key="2">
    <source>
        <dbReference type="Proteomes" id="UP001081283"/>
    </source>
</evidence>
<proteinExistence type="predicted"/>
<dbReference type="Proteomes" id="UP001081283">
    <property type="component" value="Unassembled WGS sequence"/>
</dbReference>
<protein>
    <submittedName>
        <fullName evidence="1">HlyU family transcriptional regulator</fullName>
    </submittedName>
</protein>
<sequence length="98" mass="10686">MAGILDSIRTLFGGSSASNPPQAANDPEVYKDFLIFAEPIAEGGQWRLAGRIVKGEGEAAKEHKLVRADVFSNREEVEAATLRKARQVIDEQGESLFL</sequence>
<accession>A0ABT3YHA0</accession>
<keyword evidence="2" id="KW-1185">Reference proteome</keyword>
<name>A0ABT3YHA0_9HYPH</name>
<reference evidence="1" key="1">
    <citation type="submission" date="2022-10" db="EMBL/GenBank/DDBJ databases">
        <title>Hoeflea sp. J2-29, isolated from marine algae.</title>
        <authorList>
            <person name="Kristyanto S."/>
            <person name="Kim J.M."/>
            <person name="Jeon C.O."/>
        </authorList>
    </citation>
    <scope>NUCLEOTIDE SEQUENCE</scope>
    <source>
        <strain evidence="1">J2-29</strain>
    </source>
</reference>
<dbReference type="EMBL" id="JAOVZQ010000001">
    <property type="protein sequence ID" value="MCY0095256.1"/>
    <property type="molecule type" value="Genomic_DNA"/>
</dbReference>
<gene>
    <name evidence="1" type="ORF">OEG82_14675</name>
</gene>
<dbReference type="RefSeq" id="WP_267613145.1">
    <property type="nucleotide sequence ID" value="NZ_JAOVZQ010000001.1"/>
</dbReference>